<dbReference type="Gene3D" id="3.40.50.300">
    <property type="entry name" value="P-loop containing nucleotide triphosphate hydrolases"/>
    <property type="match status" value="1"/>
</dbReference>
<evidence type="ECO:0000313" key="3">
    <source>
        <dbReference type="Proteomes" id="UP001234178"/>
    </source>
</evidence>
<dbReference type="PANTHER" id="PTHR23408:SF3">
    <property type="entry name" value="METHYLMALONIC ACIDURIA TYPE A PROTEIN, MITOCHONDRIAL"/>
    <property type="match status" value="1"/>
</dbReference>
<dbReference type="NCBIfam" id="NF006958">
    <property type="entry name" value="PRK09435.1"/>
    <property type="match status" value="1"/>
</dbReference>
<comment type="similarity">
    <text evidence="1">Belongs to the SIMIBI class G3E GTPase family. ArgK/MeaB subfamily.</text>
</comment>
<evidence type="ECO:0008006" key="4">
    <source>
        <dbReference type="Google" id="ProtNLM"/>
    </source>
</evidence>
<dbReference type="Proteomes" id="UP001234178">
    <property type="component" value="Unassembled WGS sequence"/>
</dbReference>
<dbReference type="EMBL" id="JAOYFB010000004">
    <property type="protein sequence ID" value="KAK4014426.1"/>
    <property type="molecule type" value="Genomic_DNA"/>
</dbReference>
<evidence type="ECO:0000313" key="2">
    <source>
        <dbReference type="EMBL" id="KAK4014426.1"/>
    </source>
</evidence>
<dbReference type="SUPFAM" id="SSF52540">
    <property type="entry name" value="P-loop containing nucleoside triphosphate hydrolases"/>
    <property type="match status" value="1"/>
</dbReference>
<gene>
    <name evidence="2" type="ORF">OUZ56_026949</name>
</gene>
<dbReference type="PANTHER" id="PTHR23408">
    <property type="entry name" value="METHYLMALONYL-COA MUTASE"/>
    <property type="match status" value="1"/>
</dbReference>
<name>A0ABQ9ZP20_9CRUS</name>
<dbReference type="Pfam" id="PF03308">
    <property type="entry name" value="MeaB"/>
    <property type="match status" value="1"/>
</dbReference>
<comment type="caution">
    <text evidence="2">The sequence shown here is derived from an EMBL/GenBank/DDBJ whole genome shotgun (WGS) entry which is preliminary data.</text>
</comment>
<proteinExistence type="inferred from homology"/>
<keyword evidence="3" id="KW-1185">Reference proteome</keyword>
<reference evidence="2 3" key="1">
    <citation type="journal article" date="2023" name="Nucleic Acids Res.">
        <title>The hologenome of Daphnia magna reveals possible DNA methylation and microbiome-mediated evolution of the host genome.</title>
        <authorList>
            <person name="Chaturvedi A."/>
            <person name="Li X."/>
            <person name="Dhandapani V."/>
            <person name="Marshall H."/>
            <person name="Kissane S."/>
            <person name="Cuenca-Cambronero M."/>
            <person name="Asole G."/>
            <person name="Calvet F."/>
            <person name="Ruiz-Romero M."/>
            <person name="Marangio P."/>
            <person name="Guigo R."/>
            <person name="Rago D."/>
            <person name="Mirbahai L."/>
            <person name="Eastwood N."/>
            <person name="Colbourne J.K."/>
            <person name="Zhou J."/>
            <person name="Mallon E."/>
            <person name="Orsini L."/>
        </authorList>
    </citation>
    <scope>NUCLEOTIDE SEQUENCE [LARGE SCALE GENOMIC DNA]</scope>
    <source>
        <strain evidence="2">LRV0_1</strain>
    </source>
</reference>
<organism evidence="2 3">
    <name type="scientific">Daphnia magna</name>
    <dbReference type="NCBI Taxonomy" id="35525"/>
    <lineage>
        <taxon>Eukaryota</taxon>
        <taxon>Metazoa</taxon>
        <taxon>Ecdysozoa</taxon>
        <taxon>Arthropoda</taxon>
        <taxon>Crustacea</taxon>
        <taxon>Branchiopoda</taxon>
        <taxon>Diplostraca</taxon>
        <taxon>Cladocera</taxon>
        <taxon>Anomopoda</taxon>
        <taxon>Daphniidae</taxon>
        <taxon>Daphnia</taxon>
    </lineage>
</organism>
<dbReference type="InterPro" id="IPR027417">
    <property type="entry name" value="P-loop_NTPase"/>
</dbReference>
<protein>
    <recommendedName>
        <fullName evidence="4">Methylmalonic aciduria type A protein, mitochondrial</fullName>
    </recommendedName>
</protein>
<dbReference type="CDD" id="cd03114">
    <property type="entry name" value="MMAA-like"/>
    <property type="match status" value="1"/>
</dbReference>
<dbReference type="NCBIfam" id="TIGR00750">
    <property type="entry name" value="lao"/>
    <property type="match status" value="1"/>
</dbReference>
<evidence type="ECO:0000256" key="1">
    <source>
        <dbReference type="ARBA" id="ARBA00009625"/>
    </source>
</evidence>
<accession>A0ABQ9ZP20</accession>
<dbReference type="Gene3D" id="1.20.5.170">
    <property type="match status" value="1"/>
</dbReference>
<dbReference type="Gene3D" id="1.10.287.130">
    <property type="match status" value="1"/>
</dbReference>
<dbReference type="InterPro" id="IPR005129">
    <property type="entry name" value="GTPase_ArgK"/>
</dbReference>
<sequence length="385" mass="43214">MLKFSFYEVRKIPKGLNILRCWSSSGSPYAAPKPHQIYQSPQELNAQEKNVVDKLFNGLLSSNRACLAQSITLTESIHPRKCLQARLLLRKALQHCKKCQEENKSFNFRIGLSGPPGAGKSTFLETLGKYLTSQGDKIAVLAVDPSSTTNGGSLMGDKTRMQELSRDMNAFIRPSPSSGHLGGVTRSTNEAIIMCETAGYRTVFVETVGVGQSEYEVADMVDMFVVLIPPAGGDELQGLKRGIMEHSHLVVVNKADGDLVQAALRMQYEYTSSLKFMRPISQNWKPKVIKVSSLTGEGIPELWAVMQEFHQTMIKTGELFETRRKQQRVWMWNYITQHIMQVFREDPRVKSHIQEMEKNVEEGLMSAGQAAEILLRRFVPDTVLS</sequence>